<organism evidence="1 2">
    <name type="scientific">Capnocytophaga ochracea (strain ATCC 27872 / DSM 7271 / CCUG 9716 / JCM 12966 / NCTC 12371 / SS31 / VPI 2845)</name>
    <name type="common">Bacteroides ochraceus</name>
    <dbReference type="NCBI Taxonomy" id="521097"/>
    <lineage>
        <taxon>Bacteria</taxon>
        <taxon>Pseudomonadati</taxon>
        <taxon>Bacteroidota</taxon>
        <taxon>Flavobacteriia</taxon>
        <taxon>Flavobacteriales</taxon>
        <taxon>Flavobacteriaceae</taxon>
        <taxon>Capnocytophaga</taxon>
    </lineage>
</organism>
<reference evidence="1 2" key="1">
    <citation type="journal article" date="2009" name="Stand. Genomic Sci.">
        <title>Complete genome sequence of Capnocytophaga ochracea type strain (VPI 2845).</title>
        <authorList>
            <person name="Mavrommatis K."/>
            <person name="Gronow S."/>
            <person name="Saunders E."/>
            <person name="Land M."/>
            <person name="Lapidus A."/>
            <person name="Copeland A."/>
            <person name="Glavina Del Rio T."/>
            <person name="Nolan M."/>
            <person name="Lucas S."/>
            <person name="Chen F."/>
            <person name="Tice H."/>
            <person name="Cheng J.F."/>
            <person name="Bruce D."/>
            <person name="Goodwin L."/>
            <person name="Pitluck S."/>
            <person name="Pati A."/>
            <person name="Ivanova N."/>
            <person name="Chen A."/>
            <person name="Palaniappan K."/>
            <person name="Chain P."/>
            <person name="Hauser L."/>
            <person name="Chang Y.J."/>
            <person name="Jeffries C.D."/>
            <person name="Brettin T."/>
            <person name="Detter J.C."/>
            <person name="Han C."/>
            <person name="Bristow J."/>
            <person name="Goker M."/>
            <person name="Rohde M."/>
            <person name="Eisen J.A."/>
            <person name="Markowitz V."/>
            <person name="Kyrpides N.C."/>
            <person name="Klenk H.P."/>
            <person name="Hugenholtz P."/>
        </authorList>
    </citation>
    <scope>NUCLEOTIDE SEQUENCE [LARGE SCALE GENOMIC DNA]</scope>
    <source>
        <strain evidence="2">ATCC 27872 / DSM 7271 / JCM 12966 / VPI 2845</strain>
    </source>
</reference>
<evidence type="ECO:0000313" key="2">
    <source>
        <dbReference type="Proteomes" id="UP000006650"/>
    </source>
</evidence>
<keyword evidence="2" id="KW-1185">Reference proteome</keyword>
<dbReference type="HOGENOM" id="CLU_1871664_0_0_10"/>
<dbReference type="STRING" id="521097.Coch_0051"/>
<gene>
    <name evidence="1" type="ordered locus">Coch_0051</name>
</gene>
<sequence length="136" mass="16310">MFIKKNSIGLILLLFIECVENTIDKEVLGKLLIVNNFSEGIYLQIRATDKELNVVNFASVYKNNYLRPNHTENSTKIRQRDFLNKNYKYVIFIWKASTIERYSWQELSQNNIYDRKYVLSLRDIRDMNWQIVYDGN</sequence>
<dbReference type="EMBL" id="CP001632">
    <property type="protein sequence ID" value="ACU91616.1"/>
    <property type="molecule type" value="Genomic_DNA"/>
</dbReference>
<dbReference type="GeneID" id="29675721"/>
<dbReference type="KEGG" id="coc:Coch_0051"/>
<dbReference type="RefSeq" id="WP_012796855.1">
    <property type="nucleotide sequence ID" value="NC_013162.1"/>
</dbReference>
<proteinExistence type="predicted"/>
<protein>
    <submittedName>
        <fullName evidence="1">Uncharacterized protein</fullName>
    </submittedName>
</protein>
<name>C7M4I6_CAPOD</name>
<accession>C7M4I6</accession>
<dbReference type="AlphaFoldDB" id="C7M4I6"/>
<evidence type="ECO:0000313" key="1">
    <source>
        <dbReference type="EMBL" id="ACU91616.1"/>
    </source>
</evidence>
<dbReference type="Proteomes" id="UP000006650">
    <property type="component" value="Chromosome"/>
</dbReference>